<organism evidence="3 4">
    <name type="scientific">Plasmodium relictum</name>
    <dbReference type="NCBI Taxonomy" id="85471"/>
    <lineage>
        <taxon>Eukaryota</taxon>
        <taxon>Sar</taxon>
        <taxon>Alveolata</taxon>
        <taxon>Apicomplexa</taxon>
        <taxon>Aconoidasida</taxon>
        <taxon>Haemosporida</taxon>
        <taxon>Plasmodiidae</taxon>
        <taxon>Plasmodium</taxon>
        <taxon>Plasmodium (Haemamoeba)</taxon>
    </lineage>
</organism>
<dbReference type="GeneID" id="39738646"/>
<keyword evidence="1" id="KW-1133">Transmembrane helix</keyword>
<dbReference type="Proteomes" id="UP000220158">
    <property type="component" value="Chromosome 14"/>
</dbReference>
<keyword evidence="2" id="KW-0732">Signal</keyword>
<evidence type="ECO:0000313" key="3">
    <source>
        <dbReference type="EMBL" id="CRH02483.1"/>
    </source>
</evidence>
<dbReference type="RefSeq" id="XP_028535003.1">
    <property type="nucleotide sequence ID" value="XM_028679273.1"/>
</dbReference>
<dbReference type="OMA" id="VTASFYM"/>
<keyword evidence="4" id="KW-1185">Reference proteome</keyword>
<protein>
    <submittedName>
        <fullName evidence="3">Uncharacterized protein</fullName>
    </submittedName>
</protein>
<dbReference type="OrthoDB" id="378708at2759"/>
<dbReference type="EMBL" id="LN835309">
    <property type="protein sequence ID" value="CRH02483.1"/>
    <property type="molecule type" value="Genomic_DNA"/>
</dbReference>
<feature type="chain" id="PRO_5013312116" evidence="2">
    <location>
        <begin position="19"/>
        <end position="1377"/>
    </location>
</feature>
<evidence type="ECO:0000313" key="4">
    <source>
        <dbReference type="Proteomes" id="UP000220158"/>
    </source>
</evidence>
<accession>A0A1J1HAR0</accession>
<dbReference type="VEuPathDB" id="PlasmoDB:PRELSG_1421400"/>
<keyword evidence="1" id="KW-0812">Transmembrane</keyword>
<sequence length="1377" mass="163267">MTNNHTSVFLFTVQGILASLTCGLCCFIYAYCYNNKLLKNENKNFENKNKRNISKLKINTNDCSNYKKRNIEKECKDEIYIKDSLNKKINENEIINNEQSLFKNGIIENDAIPLKNKLKNRNNILCENRSLKNNKNSEDNSFSENTYNKIDNEKLICDKKNLINGENDSNKIILCKMNHYGLSPNDMKFKEFNDISLNTNISNNFQINYDKNENKNSNLFLDKNYAYISFNEEERKKYFSVANDINKKYLCNKLYSYENNKDENVVNLSFEKNADIGNTLNINKKNSCILTNDNNTCINKLNNHIISNSNNNNNNNNNNNSCSNVIEYNTNFDAIEKDEFCNTNKDIEKKLYLSKHKEKFYNDTLKDNLHIKDETNLTNKCNEKINHYQNEFFQKINSEKYQGKNYYNSPKENKNYTKEFENCEKKNNEMNFKGYENIDNLFSTNNLNYFDDISTLTKYDENITIKNYKDKPLLDASKAYISVINKQENVDNFITYQNKNNTNNSDPLKYSIKNSNISSTSNTCSKDNPELDYIYSLNNCSNKTNNGNTSLKDTVYLYKDIDNSNNNNSNNSRNFFYSNSNTNSCYNTFKIKDLNIYSHMHSNFINFDKTNKVQQHKLMYNYNEKDLLKSKRKTSLPPLNDFINEQNDISVENYFEIAKKENDKNNNMLYIDENKCTGKHNDSNSSFELGKKEKFKNIIFNEQLIHNLSDFKKNLLCDIKKKYIHNNSNIKNNLILHSDNGNEYINKNVEENICISDYKNDNYLPNFDIKKMKSNEKFKNSNNIICNKMNSINDYISLYNSNCNSYEKFKNMSRNKYELQEKEYMKNKENNDFYFLTDENIDESLEKKSFFNEINSKNNTKEKVSPLNNITTQEKRELHFKKYDINLPVASLNYSETTNYEHGAVKYSKNVFTNKTEEEKENELNILRKEEYQRDLKKKEIDECKKNNEIKEIVYAYLQNSKNEYNLKNSNKCDEDIEKIEEYNQDKNISMKTIKNESNKKKQENKNINNCLKINLNDDKKSDEKSNCAENSVNNKEVKSKNYYTENKKDDSFEKSTFEKEKVVKGEKYEKNYFTYENDKNNNDIYLKNEKRNSNISVKKEQKKDMNLMREHLKSTRVRNERSKKWNPKFEDDECSISKKKAKKQCKNINNRTIKKEEILQKKKKISKTQPMELKVIKEQTFLNYRDKLKMLCQKYNTIDENRCASGFANFLMQHIQKTEDMENFDNLLNFTLKLKNTYEMKTTDFIEAFLILETIDLSVIRMYPIKEWILVTFHYLKGSLTDKNLKTLIKSLKLDNLIISNVTACFYMNKKHIKITEEDIKRILTILSDVVIRRSSRIKKSKNSYYRNKSREKQNKDEILGSCWHPVNKNITIYKK</sequence>
<name>A0A1J1HAR0_PLARL</name>
<evidence type="ECO:0000256" key="1">
    <source>
        <dbReference type="SAM" id="Phobius"/>
    </source>
</evidence>
<feature type="transmembrane region" description="Helical" evidence="1">
    <location>
        <begin position="7"/>
        <end position="31"/>
    </location>
</feature>
<gene>
    <name evidence="3" type="ORF">PRELSG_1421400</name>
</gene>
<feature type="signal peptide" evidence="2">
    <location>
        <begin position="1"/>
        <end position="18"/>
    </location>
</feature>
<dbReference type="KEGG" id="prel:PRELSG_1421400"/>
<proteinExistence type="predicted"/>
<evidence type="ECO:0000256" key="2">
    <source>
        <dbReference type="SAM" id="SignalP"/>
    </source>
</evidence>
<keyword evidence="1" id="KW-0472">Membrane</keyword>
<reference evidence="3 4" key="1">
    <citation type="submission" date="2015-04" db="EMBL/GenBank/DDBJ databases">
        <authorList>
            <consortium name="Pathogen Informatics"/>
        </authorList>
    </citation>
    <scope>NUCLEOTIDE SEQUENCE [LARGE SCALE GENOMIC DNA]</scope>
    <source>
        <strain evidence="3 4">SGS1</strain>
    </source>
</reference>